<dbReference type="PANTHER" id="PTHR30461">
    <property type="entry name" value="DNA-INVERTASE FROM LAMBDOID PROPHAGE"/>
    <property type="match status" value="1"/>
</dbReference>
<keyword evidence="1" id="KW-0238">DNA-binding</keyword>
<reference evidence="6" key="1">
    <citation type="journal article" date="2019" name="Int. J. Syst. Evol. Microbiol.">
        <title>The Global Catalogue of Microorganisms (GCM) 10K type strain sequencing project: providing services to taxonomists for standard genome sequencing and annotation.</title>
        <authorList>
            <consortium name="The Broad Institute Genomics Platform"/>
            <consortium name="The Broad Institute Genome Sequencing Center for Infectious Disease"/>
            <person name="Wu L."/>
            <person name="Ma J."/>
        </authorList>
    </citation>
    <scope>NUCLEOTIDE SEQUENCE [LARGE SCALE GENOMIC DNA]</scope>
    <source>
        <strain evidence="6">IBRC-M 10490</strain>
    </source>
</reference>
<evidence type="ECO:0000256" key="3">
    <source>
        <dbReference type="SAM" id="MobiDB-lite"/>
    </source>
</evidence>
<organism evidence="5 6">
    <name type="scientific">Nocardia halotolerans</name>
    <dbReference type="NCBI Taxonomy" id="1755878"/>
    <lineage>
        <taxon>Bacteria</taxon>
        <taxon>Bacillati</taxon>
        <taxon>Actinomycetota</taxon>
        <taxon>Actinomycetes</taxon>
        <taxon>Mycobacteriales</taxon>
        <taxon>Nocardiaceae</taxon>
        <taxon>Nocardia</taxon>
    </lineage>
</organism>
<name>A0ABV8VE65_9NOCA</name>
<dbReference type="SMART" id="SM00857">
    <property type="entry name" value="Resolvase"/>
    <property type="match status" value="1"/>
</dbReference>
<evidence type="ECO:0000256" key="1">
    <source>
        <dbReference type="ARBA" id="ARBA00023125"/>
    </source>
</evidence>
<feature type="compositionally biased region" description="Basic and acidic residues" evidence="3">
    <location>
        <begin position="598"/>
        <end position="609"/>
    </location>
</feature>
<proteinExistence type="predicted"/>
<feature type="region of interest" description="Disordered" evidence="3">
    <location>
        <begin position="267"/>
        <end position="297"/>
    </location>
</feature>
<dbReference type="Proteomes" id="UP001595844">
    <property type="component" value="Unassembled WGS sequence"/>
</dbReference>
<dbReference type="SUPFAM" id="SSF53041">
    <property type="entry name" value="Resolvase-like"/>
    <property type="match status" value="1"/>
</dbReference>
<evidence type="ECO:0000256" key="2">
    <source>
        <dbReference type="ARBA" id="ARBA00023172"/>
    </source>
</evidence>
<dbReference type="PANTHER" id="PTHR30461:SF2">
    <property type="entry name" value="SERINE RECOMBINASE PINE-RELATED"/>
    <property type="match status" value="1"/>
</dbReference>
<accession>A0ABV8VE65</accession>
<feature type="compositionally biased region" description="Acidic residues" evidence="3">
    <location>
        <begin position="610"/>
        <end position="619"/>
    </location>
</feature>
<evidence type="ECO:0000313" key="6">
    <source>
        <dbReference type="Proteomes" id="UP001595844"/>
    </source>
</evidence>
<sequence length="619" mass="68881">MSSQVAPSRALIVTRLSRMTDESTSPERQLAECMKLCADRGYEVVGAAEDLDVSAGKTSPFERPELKRWLAHEFSPSTAPGPDNRHPCPFDVIVFYRLDRLVRSVPHLWSVIEWAETHGVVLVSATEKHFDLSDKFGRAIVSLIATVAELELDAISERNSNAFRHNFSAGKWRGGVPPWGYLPAKNEEGEWRLAQDPVQVKLIREVVNRVMAGVPLRQIAHDLTEQGVLTPKDRFAESRGREVKHFQWHSGPLKRSLSSQTLLGHAITRTPETGPNGQVKKEPNGKKVYGPETIVRGDDGTPVVRAEPILSRGEFDRLQVELSGRENRKEPTKRSSGLLLRVIYCGACGRPAYRLKGGKGRATRYRCASAQYKDHCGNLTVTSEPIEDLVTAAVLKLLGDSERQEREWDPGEDHAAELTDVDEQLADLAEALGTGSFKRGTPGRVRLDQRIAALSTRREVLAAMRSRPGGWTQKGTGELFSDWWARQTTTEQNVYLRTMGVRVQFLEGPAEGAHMQAPGKLFIELGSLSDMVGGLKPGPTATSVASGFEVMERLGIQGVVFSSEKQMPTRTDDSVWFQPEPGMWLLMSPRAVAEAHEAREWDELRREETAGDYDWDDED</sequence>
<dbReference type="InterPro" id="IPR036162">
    <property type="entry name" value="Resolvase-like_N_sf"/>
</dbReference>
<comment type="caution">
    <text evidence="5">The sequence shown here is derived from an EMBL/GenBank/DDBJ whole genome shotgun (WGS) entry which is preliminary data.</text>
</comment>
<dbReference type="PROSITE" id="PS51737">
    <property type="entry name" value="RECOMBINASE_DNA_BIND"/>
    <property type="match status" value="1"/>
</dbReference>
<dbReference type="EMBL" id="JBHSDL010000003">
    <property type="protein sequence ID" value="MFC4372993.1"/>
    <property type="molecule type" value="Genomic_DNA"/>
</dbReference>
<protein>
    <submittedName>
        <fullName evidence="5">Recombinase family protein</fullName>
    </submittedName>
</protein>
<gene>
    <name evidence="5" type="ORF">ACFO5K_02665</name>
</gene>
<dbReference type="Pfam" id="PF13408">
    <property type="entry name" value="Zn_ribbon_recom"/>
    <property type="match status" value="1"/>
</dbReference>
<dbReference type="RefSeq" id="WP_378555516.1">
    <property type="nucleotide sequence ID" value="NZ_JBHSDL010000003.1"/>
</dbReference>
<dbReference type="InterPro" id="IPR011109">
    <property type="entry name" value="DNA_bind_recombinase_dom"/>
</dbReference>
<dbReference type="Gene3D" id="3.40.50.1390">
    <property type="entry name" value="Resolvase, N-terminal catalytic domain"/>
    <property type="match status" value="1"/>
</dbReference>
<dbReference type="InterPro" id="IPR025827">
    <property type="entry name" value="Zn_ribbon_recom_dom"/>
</dbReference>
<dbReference type="InterPro" id="IPR038109">
    <property type="entry name" value="DNA_bind_recomb_sf"/>
</dbReference>
<evidence type="ECO:0000313" key="5">
    <source>
        <dbReference type="EMBL" id="MFC4372993.1"/>
    </source>
</evidence>
<dbReference type="CDD" id="cd00338">
    <property type="entry name" value="Ser_Recombinase"/>
    <property type="match status" value="1"/>
</dbReference>
<feature type="region of interest" description="Disordered" evidence="3">
    <location>
        <begin position="598"/>
        <end position="619"/>
    </location>
</feature>
<dbReference type="Pfam" id="PF07508">
    <property type="entry name" value="Recombinase"/>
    <property type="match status" value="1"/>
</dbReference>
<dbReference type="InterPro" id="IPR006119">
    <property type="entry name" value="Resolv_N"/>
</dbReference>
<feature type="domain" description="Recombinase" evidence="4">
    <location>
        <begin position="178"/>
        <end position="328"/>
    </location>
</feature>
<evidence type="ECO:0000259" key="4">
    <source>
        <dbReference type="PROSITE" id="PS51737"/>
    </source>
</evidence>
<dbReference type="InterPro" id="IPR050639">
    <property type="entry name" value="SSR_resolvase"/>
</dbReference>
<keyword evidence="2" id="KW-0233">DNA recombination</keyword>
<keyword evidence="6" id="KW-1185">Reference proteome</keyword>
<dbReference type="Gene3D" id="3.90.1750.20">
    <property type="entry name" value="Putative Large Serine Recombinase, Chain B, Domain 2"/>
    <property type="match status" value="1"/>
</dbReference>
<dbReference type="Pfam" id="PF00239">
    <property type="entry name" value="Resolvase"/>
    <property type="match status" value="1"/>
</dbReference>